<dbReference type="KEGG" id="bsto:C0V70_07360"/>
<evidence type="ECO:0000256" key="1">
    <source>
        <dbReference type="SAM" id="SignalP"/>
    </source>
</evidence>
<evidence type="ECO:0000313" key="3">
    <source>
        <dbReference type="Proteomes" id="UP000235584"/>
    </source>
</evidence>
<keyword evidence="1" id="KW-0732">Signal</keyword>
<dbReference type="EMBL" id="CP025704">
    <property type="protein sequence ID" value="AUN97926.1"/>
    <property type="molecule type" value="Genomic_DNA"/>
</dbReference>
<gene>
    <name evidence="2" type="ORF">C0V70_07360</name>
</gene>
<name>A0A2K9NQW7_BACTC</name>
<evidence type="ECO:0000313" key="2">
    <source>
        <dbReference type="EMBL" id="AUN97926.1"/>
    </source>
</evidence>
<organism evidence="2 3">
    <name type="scientific">Bacteriovorax stolpii</name>
    <name type="common">Bdellovibrio stolpii</name>
    <dbReference type="NCBI Taxonomy" id="960"/>
    <lineage>
        <taxon>Bacteria</taxon>
        <taxon>Pseudomonadati</taxon>
        <taxon>Bdellovibrionota</taxon>
        <taxon>Bacteriovoracia</taxon>
        <taxon>Bacteriovoracales</taxon>
        <taxon>Bacteriovoracaceae</taxon>
        <taxon>Bacteriovorax</taxon>
    </lineage>
</organism>
<feature type="chain" id="PRO_5014597172" evidence="1">
    <location>
        <begin position="33"/>
        <end position="495"/>
    </location>
</feature>
<dbReference type="Proteomes" id="UP000235584">
    <property type="component" value="Chromosome"/>
</dbReference>
<accession>A0A2K9NQW7</accession>
<protein>
    <submittedName>
        <fullName evidence="2">Uncharacterized protein</fullName>
    </submittedName>
</protein>
<keyword evidence="3" id="KW-1185">Reference proteome</keyword>
<dbReference type="AlphaFoldDB" id="A0A2K9NQW7"/>
<feature type="signal peptide" evidence="1">
    <location>
        <begin position="1"/>
        <end position="32"/>
    </location>
</feature>
<proteinExistence type="predicted"/>
<reference evidence="2 3" key="1">
    <citation type="submission" date="2018-01" db="EMBL/GenBank/DDBJ databases">
        <title>Complete genome sequence of Bacteriovorax stolpii DSM12778.</title>
        <authorList>
            <person name="Tang B."/>
            <person name="Chang J."/>
        </authorList>
    </citation>
    <scope>NUCLEOTIDE SEQUENCE [LARGE SCALE GENOMIC DNA]</scope>
    <source>
        <strain evidence="2 3">DSM 12778</strain>
    </source>
</reference>
<sequence>MNQINLLCFNNWMKIKTLILASILFSSTTLKAESFMAIMGGGGEPQGNSTIFDSTMKTLGKNLKGTDWQYQISFNGGHADTEQLMSSEYPTPVAPVSNFTPENYKKMIEEYKARILLGDIKSGDQLMIIMNTHGAAKVGNKKTHSVAASGGAATDLNNLSGTKLVSMDDLEELVKLTNEKGIRLGLVDLSCHSGNTMALKKDAPNTCIITATGPNHYGYAGDSAFSGQLMKNLKKGTTLEMAFLNARADTRDAAYPMISTDEGEEITAEVYASITPYLYYYDPKADKLTDYMLKNSSDCITCVRDQQFTALFSQIDRLQAAARGTKKGYNGEELKKLLLDYKRQQDEILRTANSIGALAVNKKEVFSAPIMLNGKKVRDWSVDFTWEQMLNLEPDKTLANLAKYRADKKRSALEIAQDDAIFQVWTQIKKKQQEIITNFPNLKTAKEDGKKLVQQIGNNRDTAEKIALQEKKFYDELYRQKQSMNVDDPCRKIVF</sequence>